<dbReference type="RefSeq" id="WP_172356681.1">
    <property type="nucleotide sequence ID" value="NZ_CP053661.1"/>
</dbReference>
<dbReference type="InterPro" id="IPR006311">
    <property type="entry name" value="TAT_signal"/>
</dbReference>
<feature type="signal peptide" evidence="2">
    <location>
        <begin position="1"/>
        <end position="25"/>
    </location>
</feature>
<proteinExistence type="predicted"/>
<dbReference type="AlphaFoldDB" id="A0A6M8BG12"/>
<protein>
    <submittedName>
        <fullName evidence="4">DUF4350 domain-containing protein</fullName>
    </submittedName>
</protein>
<accession>A0A6M8BG12</accession>
<keyword evidence="2" id="KW-0732">Signal</keyword>
<dbReference type="Proteomes" id="UP000505210">
    <property type="component" value="Chromosome"/>
</dbReference>
<organism evidence="4 5">
    <name type="scientific">Thermoleptolyngbya sichuanensis A183</name>
    <dbReference type="NCBI Taxonomy" id="2737172"/>
    <lineage>
        <taxon>Bacteria</taxon>
        <taxon>Bacillati</taxon>
        <taxon>Cyanobacteriota</taxon>
        <taxon>Cyanophyceae</taxon>
        <taxon>Oculatellales</taxon>
        <taxon>Oculatellaceae</taxon>
        <taxon>Thermoleptolyngbya</taxon>
        <taxon>Thermoleptolyngbya sichuanensis</taxon>
    </lineage>
</organism>
<feature type="compositionally biased region" description="Low complexity" evidence="1">
    <location>
        <begin position="100"/>
        <end position="110"/>
    </location>
</feature>
<sequence>MKLNRRAWIVLSVALATLVVLSAIAAPSTRLRAGSTYGRAPGGYGAWFAYMQAQGTPVQRWQRPFEDLLELPDSSLPEAMPISAHAQSPGSGAGNPPSPGSGENPGAGSSLDDRPAEPMTLVGIAPLVEQLLRPDEAWLRRGNVLVLVGVRSPVTGAPFRSVLPTPQGEVTVETTRRQAPSPGLNARLSDSFGLVAWEQTVGAGKVIRVATPHLAANAYQDEPGNFSFLANLVTEPGYPVWVDEYIHGYRDPQREAATGRSPQSVWAYLSRTPIALLVVQSLVLLMLAVWAGNRRMGQPLPDPPPKLDNSEAYIQALGTVLRKAKSTEFVIDILCKAEQINLQRSLGLGTIPADLLTLSQAWEQHTGRPAAELRRLLNPERKKRLGDRALLDWVRRVQALRRE</sequence>
<dbReference type="PROSITE" id="PS51318">
    <property type="entry name" value="TAT"/>
    <property type="match status" value="1"/>
</dbReference>
<feature type="chain" id="PRO_5027070610" evidence="2">
    <location>
        <begin position="26"/>
        <end position="403"/>
    </location>
</feature>
<evidence type="ECO:0000259" key="3">
    <source>
        <dbReference type="Pfam" id="PF14258"/>
    </source>
</evidence>
<feature type="domain" description="DUF4350" evidence="3">
    <location>
        <begin position="137"/>
        <end position="233"/>
    </location>
</feature>
<feature type="region of interest" description="Disordered" evidence="1">
    <location>
        <begin position="80"/>
        <end position="116"/>
    </location>
</feature>
<dbReference type="EMBL" id="CP053661">
    <property type="protein sequence ID" value="QKD83180.1"/>
    <property type="molecule type" value="Genomic_DNA"/>
</dbReference>
<dbReference type="KEGG" id="theu:HPC62_14115"/>
<evidence type="ECO:0000256" key="1">
    <source>
        <dbReference type="SAM" id="MobiDB-lite"/>
    </source>
</evidence>
<name>A0A6M8BG12_9CYAN</name>
<keyword evidence="5" id="KW-1185">Reference proteome</keyword>
<dbReference type="Pfam" id="PF14258">
    <property type="entry name" value="DUF4350"/>
    <property type="match status" value="1"/>
</dbReference>
<gene>
    <name evidence="4" type="ORF">HPC62_14115</name>
</gene>
<reference evidence="4 5" key="1">
    <citation type="submission" date="2020-05" db="EMBL/GenBank/DDBJ databases">
        <title>Complete genome sequence of of a novel Thermoleptolyngbya strain isolated from hot springs of Ganzi, Sichuan China.</title>
        <authorList>
            <person name="Tang J."/>
            <person name="Daroch M."/>
            <person name="Li L."/>
            <person name="Waleron K."/>
            <person name="Waleron M."/>
            <person name="Waleron M."/>
        </authorList>
    </citation>
    <scope>NUCLEOTIDE SEQUENCE [LARGE SCALE GENOMIC DNA]</scope>
    <source>
        <strain evidence="4 5">PKUAC-SCTA183</strain>
    </source>
</reference>
<evidence type="ECO:0000313" key="5">
    <source>
        <dbReference type="Proteomes" id="UP000505210"/>
    </source>
</evidence>
<dbReference type="InterPro" id="IPR025646">
    <property type="entry name" value="DUF4350"/>
</dbReference>
<evidence type="ECO:0000256" key="2">
    <source>
        <dbReference type="SAM" id="SignalP"/>
    </source>
</evidence>
<evidence type="ECO:0000313" key="4">
    <source>
        <dbReference type="EMBL" id="QKD83180.1"/>
    </source>
</evidence>